<dbReference type="Proteomes" id="UP000596063">
    <property type="component" value="Chromosome"/>
</dbReference>
<keyword evidence="10" id="KW-1185">Reference proteome</keyword>
<reference evidence="9 10" key="1">
    <citation type="submission" date="2020-12" db="EMBL/GenBank/DDBJ databases">
        <authorList>
            <person name="Shan Y."/>
        </authorList>
    </citation>
    <scope>NUCLEOTIDE SEQUENCE [LARGE SCALE GENOMIC DNA]</scope>
    <source>
        <strain evidence="10">csc3.9</strain>
    </source>
</reference>
<organism evidence="9 10">
    <name type="scientific">Spongiibacter nanhainus</name>
    <dbReference type="NCBI Taxonomy" id="2794344"/>
    <lineage>
        <taxon>Bacteria</taxon>
        <taxon>Pseudomonadati</taxon>
        <taxon>Pseudomonadota</taxon>
        <taxon>Gammaproteobacteria</taxon>
        <taxon>Cellvibrionales</taxon>
        <taxon>Spongiibacteraceae</taxon>
        <taxon>Spongiibacter</taxon>
    </lineage>
</organism>
<evidence type="ECO:0000256" key="1">
    <source>
        <dbReference type="ARBA" id="ARBA00004162"/>
    </source>
</evidence>
<evidence type="ECO:0000256" key="4">
    <source>
        <dbReference type="ARBA" id="ARBA00022692"/>
    </source>
</evidence>
<evidence type="ECO:0000313" key="10">
    <source>
        <dbReference type="Proteomes" id="UP000596063"/>
    </source>
</evidence>
<dbReference type="GO" id="GO:0022857">
    <property type="term" value="F:transmembrane transporter activity"/>
    <property type="evidence" value="ECO:0007669"/>
    <property type="project" value="InterPro"/>
</dbReference>
<proteinExistence type="inferred from homology"/>
<evidence type="ECO:0000256" key="2">
    <source>
        <dbReference type="ARBA" id="ARBA00005811"/>
    </source>
</evidence>
<name>A0A7T4R1Y9_9GAMM</name>
<feature type="transmembrane region" description="Helical" evidence="8">
    <location>
        <begin position="21"/>
        <end position="47"/>
    </location>
</feature>
<keyword evidence="5 8" id="KW-1133">Transmembrane helix</keyword>
<gene>
    <name evidence="9" type="ORF">I6N98_03190</name>
</gene>
<dbReference type="AlphaFoldDB" id="A0A7T4R1Y9"/>
<keyword evidence="3" id="KW-1003">Cell membrane</keyword>
<dbReference type="InterPro" id="IPR003400">
    <property type="entry name" value="ExbD"/>
</dbReference>
<evidence type="ECO:0000256" key="8">
    <source>
        <dbReference type="SAM" id="Phobius"/>
    </source>
</evidence>
<comment type="subcellular location">
    <subcellularLocation>
        <location evidence="1">Cell membrane</location>
        <topology evidence="1">Single-pass membrane protein</topology>
    </subcellularLocation>
    <subcellularLocation>
        <location evidence="7">Cell membrane</location>
        <topology evidence="7">Single-pass type II membrane protein</topology>
    </subcellularLocation>
</comment>
<keyword evidence="6 8" id="KW-0472">Membrane</keyword>
<keyword evidence="4 7" id="KW-0812">Transmembrane</keyword>
<keyword evidence="7" id="KW-0653">Protein transport</keyword>
<dbReference type="KEGG" id="snan:I6N98_03190"/>
<dbReference type="Pfam" id="PF02472">
    <property type="entry name" value="ExbD"/>
    <property type="match status" value="1"/>
</dbReference>
<accession>A0A7T4R1Y9</accession>
<evidence type="ECO:0000256" key="7">
    <source>
        <dbReference type="RuleBase" id="RU003879"/>
    </source>
</evidence>
<evidence type="ECO:0000256" key="6">
    <source>
        <dbReference type="ARBA" id="ARBA00023136"/>
    </source>
</evidence>
<dbReference type="GO" id="GO:0005886">
    <property type="term" value="C:plasma membrane"/>
    <property type="evidence" value="ECO:0007669"/>
    <property type="project" value="UniProtKB-SubCell"/>
</dbReference>
<protein>
    <submittedName>
        <fullName evidence="9">Biopolymer transporter ExbD</fullName>
    </submittedName>
</protein>
<dbReference type="GO" id="GO:0015031">
    <property type="term" value="P:protein transport"/>
    <property type="evidence" value="ECO:0007669"/>
    <property type="project" value="UniProtKB-KW"/>
</dbReference>
<dbReference type="EMBL" id="CP066167">
    <property type="protein sequence ID" value="QQD18885.1"/>
    <property type="molecule type" value="Genomic_DNA"/>
</dbReference>
<comment type="similarity">
    <text evidence="2 7">Belongs to the ExbD/TolR family.</text>
</comment>
<evidence type="ECO:0000256" key="5">
    <source>
        <dbReference type="ARBA" id="ARBA00022989"/>
    </source>
</evidence>
<dbReference type="RefSeq" id="WP_198570371.1">
    <property type="nucleotide sequence ID" value="NZ_CP066167.1"/>
</dbReference>
<keyword evidence="7" id="KW-0813">Transport</keyword>
<evidence type="ECO:0000313" key="9">
    <source>
        <dbReference type="EMBL" id="QQD18885.1"/>
    </source>
</evidence>
<sequence length="171" mass="18395">MAAANPKRQKRVNRMLAHTEINVVSLIDIFAILVFYLLVNALVVVVIPEYEELKVPFSQAEERVEDKVVVAVNRSHIFVNEIPVMPIPEPTEAVEATGFRELTTALGAEDITTGSGALAATTASPRALNVVADQGTPYHLLKRVLASCSEAGYTKVSLALREAAQVDKGGA</sequence>
<evidence type="ECO:0000256" key="3">
    <source>
        <dbReference type="ARBA" id="ARBA00022475"/>
    </source>
</evidence>